<accession>A0A1E3NGV2</accession>
<feature type="signal peptide" evidence="1">
    <location>
        <begin position="1"/>
        <end position="23"/>
    </location>
</feature>
<feature type="chain" id="PRO_5009133369" evidence="1">
    <location>
        <begin position="24"/>
        <end position="260"/>
    </location>
</feature>
<dbReference type="AlphaFoldDB" id="A0A1E3NGV2"/>
<evidence type="ECO:0000313" key="3">
    <source>
        <dbReference type="Proteomes" id="UP000094455"/>
    </source>
</evidence>
<dbReference type="RefSeq" id="XP_019016480.1">
    <property type="nucleotide sequence ID" value="XM_019160010.1"/>
</dbReference>
<keyword evidence="1" id="KW-0732">Signal</keyword>
<dbReference type="GeneID" id="30176697"/>
<proteinExistence type="predicted"/>
<evidence type="ECO:0000256" key="1">
    <source>
        <dbReference type="SAM" id="SignalP"/>
    </source>
</evidence>
<dbReference type="EMBL" id="KV454005">
    <property type="protein sequence ID" value="ODQ45367.1"/>
    <property type="molecule type" value="Genomic_DNA"/>
</dbReference>
<organism evidence="2 3">
    <name type="scientific">Pichia membranifaciens NRRL Y-2026</name>
    <dbReference type="NCBI Taxonomy" id="763406"/>
    <lineage>
        <taxon>Eukaryota</taxon>
        <taxon>Fungi</taxon>
        <taxon>Dikarya</taxon>
        <taxon>Ascomycota</taxon>
        <taxon>Saccharomycotina</taxon>
        <taxon>Pichiomycetes</taxon>
        <taxon>Pichiales</taxon>
        <taxon>Pichiaceae</taxon>
        <taxon>Pichia</taxon>
    </lineage>
</organism>
<sequence length="260" mass="27631">MGQFPRPTVVLVLVRFFFPLLLPLEQLTLAPKHPYAPLAANPESAPTADAAARGLEHEQFLHTKVAFGTDDAAALTAFPPAAAAAAAVAAAVAVAVATDASAVCLSPRGPISSHSAGVSSVAIDVANAAEITRRTSCHGREHLRNISLEETPPFAGNQLHRLRSVLLPDGRAFGLYVQTAQIVHRATSSTLRDNIDYRRLVSSAGLFCTFQLVKPLHLAQKILRIPNFSPAFFGGISRATSASAARDIFFHCNLVDLVLI</sequence>
<dbReference type="Proteomes" id="UP000094455">
    <property type="component" value="Unassembled WGS sequence"/>
</dbReference>
<protein>
    <submittedName>
        <fullName evidence="2">Uncharacterized protein</fullName>
    </submittedName>
</protein>
<reference evidence="2 3" key="1">
    <citation type="journal article" date="2016" name="Proc. Natl. Acad. Sci. U.S.A.">
        <title>Comparative genomics of biotechnologically important yeasts.</title>
        <authorList>
            <person name="Riley R."/>
            <person name="Haridas S."/>
            <person name="Wolfe K.H."/>
            <person name="Lopes M.R."/>
            <person name="Hittinger C.T."/>
            <person name="Goeker M."/>
            <person name="Salamov A.A."/>
            <person name="Wisecaver J.H."/>
            <person name="Long T.M."/>
            <person name="Calvey C.H."/>
            <person name="Aerts A.L."/>
            <person name="Barry K.W."/>
            <person name="Choi C."/>
            <person name="Clum A."/>
            <person name="Coughlan A.Y."/>
            <person name="Deshpande S."/>
            <person name="Douglass A.P."/>
            <person name="Hanson S.J."/>
            <person name="Klenk H.-P."/>
            <person name="LaButti K.M."/>
            <person name="Lapidus A."/>
            <person name="Lindquist E.A."/>
            <person name="Lipzen A.M."/>
            <person name="Meier-Kolthoff J.P."/>
            <person name="Ohm R.A."/>
            <person name="Otillar R.P."/>
            <person name="Pangilinan J.L."/>
            <person name="Peng Y."/>
            <person name="Rokas A."/>
            <person name="Rosa C.A."/>
            <person name="Scheuner C."/>
            <person name="Sibirny A.A."/>
            <person name="Slot J.C."/>
            <person name="Stielow J.B."/>
            <person name="Sun H."/>
            <person name="Kurtzman C.P."/>
            <person name="Blackwell M."/>
            <person name="Grigoriev I.V."/>
            <person name="Jeffries T.W."/>
        </authorList>
    </citation>
    <scope>NUCLEOTIDE SEQUENCE [LARGE SCALE GENOMIC DNA]</scope>
    <source>
        <strain evidence="2 3">NRRL Y-2026</strain>
    </source>
</reference>
<evidence type="ECO:0000313" key="2">
    <source>
        <dbReference type="EMBL" id="ODQ45367.1"/>
    </source>
</evidence>
<keyword evidence="3" id="KW-1185">Reference proteome</keyword>
<name>A0A1E3NGV2_9ASCO</name>
<gene>
    <name evidence="2" type="ORF">PICMEDRAFT_13089</name>
</gene>